<reference evidence="1" key="1">
    <citation type="submission" date="2015-10" db="EMBL/GenBank/DDBJ databases">
        <title>Description of Candidatus Tenderia electrophaga gen. nov, sp. nov., an Uncultivated Electroautotroph from a Biocathode Enrichment.</title>
        <authorList>
            <person name="Eddie B.J."/>
            <person name="Malanoski A.P."/>
            <person name="Wang Z."/>
            <person name="Hall R.J."/>
            <person name="Oh S.D."/>
            <person name="Heiner C."/>
            <person name="Lin B."/>
            <person name="Strycharz-Glaven S.M."/>
        </authorList>
    </citation>
    <scope>NUCLEOTIDE SEQUENCE [LARGE SCALE GENOMIC DNA]</scope>
    <source>
        <strain evidence="1">NRL1</strain>
    </source>
</reference>
<protein>
    <submittedName>
        <fullName evidence="1">Uncharacterized protein</fullName>
    </submittedName>
</protein>
<name>A0A0S2TCR6_9GAMM</name>
<keyword evidence="2" id="KW-1185">Reference proteome</keyword>
<evidence type="ECO:0000313" key="1">
    <source>
        <dbReference type="EMBL" id="ALP52915.1"/>
    </source>
</evidence>
<proteinExistence type="predicted"/>
<dbReference type="EMBL" id="CP013099">
    <property type="protein sequence ID" value="ALP52915.1"/>
    <property type="molecule type" value="Genomic_DNA"/>
</dbReference>
<dbReference type="AlphaFoldDB" id="A0A0S2TCR6"/>
<accession>A0A0S2TCR6</accession>
<sequence>MVFVLSATAQGQPQSGCFIGKDSLGQPAKAFVNVERYGDWFQIHGQIYSSGENQIYRFNVDGHSGAGRLFQRHEYETGAVYMDILTLSENEFVFKVEGYGHFVFRRSPC</sequence>
<dbReference type="Proteomes" id="UP000055136">
    <property type="component" value="Chromosome"/>
</dbReference>
<evidence type="ECO:0000313" key="2">
    <source>
        <dbReference type="Proteomes" id="UP000055136"/>
    </source>
</evidence>
<dbReference type="KEGG" id="tee:Tel_06965"/>
<organism evidence="1 2">
    <name type="scientific">Candidatus Tenderia electrophaga</name>
    <dbReference type="NCBI Taxonomy" id="1748243"/>
    <lineage>
        <taxon>Bacteria</taxon>
        <taxon>Pseudomonadati</taxon>
        <taxon>Pseudomonadota</taxon>
        <taxon>Gammaproteobacteria</taxon>
        <taxon>Candidatus Tenderiales</taxon>
        <taxon>Candidatus Tenderiaceae</taxon>
        <taxon>Candidatus Tenderia</taxon>
    </lineage>
</organism>
<gene>
    <name evidence="1" type="ORF">Tel_06965</name>
</gene>